<sequence length="100" mass="11771">MKYKVIEYMSDIQEEQTGTCEVCFGTAMVENGSITVEDENGKATEISLTWWSWGDYFTIYIDNVVDFSAWLQERDVEPIDDVDEWSWLNKLVIDYCEEME</sequence>
<proteinExistence type="predicted"/>
<dbReference type="RefSeq" id="WP_129824225.1">
    <property type="nucleotide sequence ID" value="NZ_RCYS01000002.1"/>
</dbReference>
<dbReference type="AlphaFoldDB" id="A0A7X3BP58"/>
<reference evidence="1 2" key="1">
    <citation type="journal article" date="2019" name="Nat. Med.">
        <title>A library of human gut bacterial isolates paired with longitudinal multiomics data enables mechanistic microbiome research.</title>
        <authorList>
            <person name="Poyet M."/>
            <person name="Groussin M."/>
            <person name="Gibbons S.M."/>
            <person name="Avila-Pacheco J."/>
            <person name="Jiang X."/>
            <person name="Kearney S.M."/>
            <person name="Perrotta A.R."/>
            <person name="Berdy B."/>
            <person name="Zhao S."/>
            <person name="Lieberman T.D."/>
            <person name="Swanson P.K."/>
            <person name="Smith M."/>
            <person name="Roesemann S."/>
            <person name="Alexander J.E."/>
            <person name="Rich S.A."/>
            <person name="Livny J."/>
            <person name="Vlamakis H."/>
            <person name="Clish C."/>
            <person name="Bullock K."/>
            <person name="Deik A."/>
            <person name="Scott J."/>
            <person name="Pierce K.A."/>
            <person name="Xavier R.J."/>
            <person name="Alm E.J."/>
        </authorList>
    </citation>
    <scope>NUCLEOTIDE SEQUENCE [LARGE SCALE GENOMIC DNA]</scope>
    <source>
        <strain evidence="1 2">BIOML-A1</strain>
    </source>
</reference>
<gene>
    <name evidence="1" type="ORF">GMC94_02995</name>
</gene>
<evidence type="ECO:0000313" key="2">
    <source>
        <dbReference type="Proteomes" id="UP000441330"/>
    </source>
</evidence>
<name>A0A7X3BP58_STRPA</name>
<comment type="caution">
    <text evidence="1">The sequence shown here is derived from an EMBL/GenBank/DDBJ whole genome shotgun (WGS) entry which is preliminary data.</text>
</comment>
<organism evidence="1 2">
    <name type="scientific">Streptococcus parasanguinis</name>
    <dbReference type="NCBI Taxonomy" id="1318"/>
    <lineage>
        <taxon>Bacteria</taxon>
        <taxon>Bacillati</taxon>
        <taxon>Bacillota</taxon>
        <taxon>Bacilli</taxon>
        <taxon>Lactobacillales</taxon>
        <taxon>Streptococcaceae</taxon>
        <taxon>Streptococcus</taxon>
    </lineage>
</organism>
<protein>
    <submittedName>
        <fullName evidence="1">Uncharacterized protein</fullName>
    </submittedName>
</protein>
<accession>A0A7X3BP58</accession>
<dbReference type="EMBL" id="WMZJ01000002">
    <property type="protein sequence ID" value="MTS53863.1"/>
    <property type="molecule type" value="Genomic_DNA"/>
</dbReference>
<dbReference type="Proteomes" id="UP000441330">
    <property type="component" value="Unassembled WGS sequence"/>
</dbReference>
<evidence type="ECO:0000313" key="1">
    <source>
        <dbReference type="EMBL" id="MTS53863.1"/>
    </source>
</evidence>